<feature type="transmembrane region" description="Helical" evidence="2">
    <location>
        <begin position="172"/>
        <end position="197"/>
    </location>
</feature>
<protein>
    <submittedName>
        <fullName evidence="3">Uncharacterized protein</fullName>
    </submittedName>
</protein>
<feature type="region of interest" description="Disordered" evidence="1">
    <location>
        <begin position="1"/>
        <end position="24"/>
    </location>
</feature>
<keyword evidence="2" id="KW-0812">Transmembrane</keyword>
<dbReference type="EMBL" id="LCWV01000006">
    <property type="protein sequence ID" value="PWI72500.1"/>
    <property type="molecule type" value="Genomic_DNA"/>
</dbReference>
<evidence type="ECO:0000256" key="1">
    <source>
        <dbReference type="SAM" id="MobiDB-lite"/>
    </source>
</evidence>
<feature type="transmembrane region" description="Helical" evidence="2">
    <location>
        <begin position="360"/>
        <end position="379"/>
    </location>
</feature>
<evidence type="ECO:0000256" key="2">
    <source>
        <dbReference type="SAM" id="Phobius"/>
    </source>
</evidence>
<feature type="compositionally biased region" description="Basic and acidic residues" evidence="1">
    <location>
        <begin position="471"/>
        <end position="481"/>
    </location>
</feature>
<dbReference type="AlphaFoldDB" id="A0A2U3EDH0"/>
<proteinExistence type="predicted"/>
<feature type="transmembrane region" description="Helical" evidence="2">
    <location>
        <begin position="386"/>
        <end position="405"/>
    </location>
</feature>
<feature type="transmembrane region" description="Helical" evidence="2">
    <location>
        <begin position="265"/>
        <end position="289"/>
    </location>
</feature>
<keyword evidence="2" id="KW-0472">Membrane</keyword>
<dbReference type="InterPro" id="IPR053018">
    <property type="entry name" value="Elsinochrome_Biosynth-Asso"/>
</dbReference>
<evidence type="ECO:0000313" key="4">
    <source>
        <dbReference type="Proteomes" id="UP000245956"/>
    </source>
</evidence>
<sequence>MDTSRTREATKVSPGDCPRQERGNRLPDVAMLGYEVQQNVVVTPAGFLKAKQNGQLLLFLSYRARQAVSGPSRRSLHTSGDGFEHRHQISPSPPDDPTHKDWVKRSAGTWQRAEIGNQLAYHAGFTLCDHGLCRGHRHTLFPSAPPSNTVAKMEAAGHSQECELVGESMPDIAGIGIVVGFVGQALLSLLLAGWVFLLSKHGTLDLHHQEGTIEHRIERKRLESVSEILMVGNDIQMLLGISYMINTFAYGDTLDTYHLHLVFDIVSFVGVSNAAAMVCWTFCAFKLDGMGTKQGKPRPLKSYFTPRHRGTYLFAVMFLALTILLCIRLDEWAPDREPGRCYHAQLITADDASHPAADKTYVAITAIWMLVAMASAILLNARRRRWVLVSAFLQFPVHLYMALALRSANQGYLEGEAPDENSWDFGQTTAVVLLALAITELLRKGREYIVFERDLVRNGLSVQSSRVSKARSQEGDPEDARGGYQLQGECRRLNSAHDRSASN</sequence>
<name>A0A2U3EDH0_PURLI</name>
<organism evidence="3 4">
    <name type="scientific">Purpureocillium lilacinum</name>
    <name type="common">Paecilomyces lilacinus</name>
    <dbReference type="NCBI Taxonomy" id="33203"/>
    <lineage>
        <taxon>Eukaryota</taxon>
        <taxon>Fungi</taxon>
        <taxon>Dikarya</taxon>
        <taxon>Ascomycota</taxon>
        <taxon>Pezizomycotina</taxon>
        <taxon>Sordariomycetes</taxon>
        <taxon>Hypocreomycetidae</taxon>
        <taxon>Hypocreales</taxon>
        <taxon>Ophiocordycipitaceae</taxon>
        <taxon>Purpureocillium</taxon>
    </lineage>
</organism>
<dbReference type="Proteomes" id="UP000245956">
    <property type="component" value="Unassembled WGS sequence"/>
</dbReference>
<evidence type="ECO:0000313" key="3">
    <source>
        <dbReference type="EMBL" id="PWI72500.1"/>
    </source>
</evidence>
<gene>
    <name evidence="3" type="ORF">PCL_11123</name>
</gene>
<feature type="transmembrane region" description="Helical" evidence="2">
    <location>
        <begin position="425"/>
        <end position="443"/>
    </location>
</feature>
<dbReference type="PANTHER" id="PTHR37577:SF1">
    <property type="entry name" value="INTEGRAL MEMBRANE PROTEIN"/>
    <property type="match status" value="1"/>
</dbReference>
<feature type="compositionally biased region" description="Basic and acidic residues" evidence="1">
    <location>
        <begin position="1"/>
        <end position="10"/>
    </location>
</feature>
<dbReference type="PANTHER" id="PTHR37577">
    <property type="entry name" value="INTEGRAL MEMBRANE PROTEIN"/>
    <property type="match status" value="1"/>
</dbReference>
<accession>A0A2U3EDH0</accession>
<feature type="transmembrane region" description="Helical" evidence="2">
    <location>
        <begin position="310"/>
        <end position="330"/>
    </location>
</feature>
<reference evidence="3 4" key="1">
    <citation type="journal article" date="2016" name="Front. Microbiol.">
        <title>Genome and transcriptome sequences reveal the specific parasitism of the nematophagous Purpureocillium lilacinum 36-1.</title>
        <authorList>
            <person name="Xie J."/>
            <person name="Li S."/>
            <person name="Mo C."/>
            <person name="Xiao X."/>
            <person name="Peng D."/>
            <person name="Wang G."/>
            <person name="Xiao Y."/>
        </authorList>
    </citation>
    <scope>NUCLEOTIDE SEQUENCE [LARGE SCALE GENOMIC DNA]</scope>
    <source>
        <strain evidence="3 4">36-1</strain>
    </source>
</reference>
<feature type="region of interest" description="Disordered" evidence="1">
    <location>
        <begin position="466"/>
        <end position="487"/>
    </location>
</feature>
<feature type="region of interest" description="Disordered" evidence="1">
    <location>
        <begin position="69"/>
        <end position="100"/>
    </location>
</feature>
<keyword evidence="2" id="KW-1133">Transmembrane helix</keyword>
<comment type="caution">
    <text evidence="3">The sequence shown here is derived from an EMBL/GenBank/DDBJ whole genome shotgun (WGS) entry which is preliminary data.</text>
</comment>